<evidence type="ECO:0000313" key="1">
    <source>
        <dbReference type="EMBL" id="RBW67899.1"/>
    </source>
</evidence>
<dbReference type="Pfam" id="PF14879">
    <property type="entry name" value="DUF4489"/>
    <property type="match status" value="1"/>
</dbReference>
<dbReference type="OrthoDB" id="3001599at2"/>
<protein>
    <recommendedName>
        <fullName evidence="3">DUF4489 domain-containing protein</fullName>
    </recommendedName>
</protein>
<proteinExistence type="predicted"/>
<keyword evidence="2" id="KW-1185">Reference proteome</keyword>
<dbReference type="AlphaFoldDB" id="A0A366XT30"/>
<dbReference type="InterPro" id="IPR027972">
    <property type="entry name" value="DUF4489"/>
</dbReference>
<reference evidence="1 2" key="1">
    <citation type="submission" date="2018-07" db="EMBL/GenBank/DDBJ databases">
        <title>Lottiidibacillus patelloidae gen. nov., sp. nov., isolated from the intestinal tract of a marine limpet and the reclassification of B. taeanensis BH030017T, B. algicola KMM 3737T and B. hwajinpoensis SW-72T as genus Lottiidibacillus.</title>
        <authorList>
            <person name="Liu R."/>
            <person name="Huang Z."/>
        </authorList>
    </citation>
    <scope>NUCLEOTIDE SEQUENCE [LARGE SCALE GENOMIC DNA]</scope>
    <source>
        <strain evidence="1 2">BH030017</strain>
    </source>
</reference>
<name>A0A366XT30_9BACI</name>
<evidence type="ECO:0000313" key="2">
    <source>
        <dbReference type="Proteomes" id="UP000253314"/>
    </source>
</evidence>
<gene>
    <name evidence="1" type="ORF">DS031_19670</name>
</gene>
<sequence length="156" mass="17758">MQTIPFLNCGKVFKVNLPKKLMNNDPPINLAAVKVNPRNIEMPCVLFNYSQILEFEIFGLNPSLSIVYRLVRKSNHTGKIKVLEKWTYKASEIFPTVVQNIKSIEPLVLNFCDCLDDRSNKSFTYIVQIEEIIVNNATFNITNQEISAIVSCGESE</sequence>
<dbReference type="Proteomes" id="UP000253314">
    <property type="component" value="Unassembled WGS sequence"/>
</dbReference>
<evidence type="ECO:0008006" key="3">
    <source>
        <dbReference type="Google" id="ProtNLM"/>
    </source>
</evidence>
<dbReference type="EMBL" id="QOCW01000028">
    <property type="protein sequence ID" value="RBW67899.1"/>
    <property type="molecule type" value="Genomic_DNA"/>
</dbReference>
<accession>A0A366XT30</accession>
<organism evidence="1 2">
    <name type="scientific">Bacillus taeanensis</name>
    <dbReference type="NCBI Taxonomy" id="273032"/>
    <lineage>
        <taxon>Bacteria</taxon>
        <taxon>Bacillati</taxon>
        <taxon>Bacillota</taxon>
        <taxon>Bacilli</taxon>
        <taxon>Bacillales</taxon>
        <taxon>Bacillaceae</taxon>
        <taxon>Bacillus</taxon>
    </lineage>
</organism>
<comment type="caution">
    <text evidence="1">The sequence shown here is derived from an EMBL/GenBank/DDBJ whole genome shotgun (WGS) entry which is preliminary data.</text>
</comment>
<dbReference type="RefSeq" id="WP_113807869.1">
    <property type="nucleotide sequence ID" value="NZ_QOCW01000028.1"/>
</dbReference>